<name>A0A2U3QNF0_ORITS</name>
<gene>
    <name evidence="1" type="ORF">UT176_00043</name>
</gene>
<sequence>MNRKLRAMVLHSISNKYILSLTKFVVKPTPNATQVSLEHIRDDIKPLVIKIYAFHQIYYNSNVLV</sequence>
<protein>
    <submittedName>
        <fullName evidence="1">Uncharacterized protein</fullName>
    </submittedName>
</protein>
<dbReference type="Proteomes" id="UP000244960">
    <property type="component" value="Chromosome I"/>
</dbReference>
<organism evidence="1 2">
    <name type="scientific">Orientia tsutsugamushi</name>
    <name type="common">Rickettsia tsutsugamushi</name>
    <dbReference type="NCBI Taxonomy" id="784"/>
    <lineage>
        <taxon>Bacteria</taxon>
        <taxon>Pseudomonadati</taxon>
        <taxon>Pseudomonadota</taxon>
        <taxon>Alphaproteobacteria</taxon>
        <taxon>Rickettsiales</taxon>
        <taxon>Rickettsiaceae</taxon>
        <taxon>Rickettsieae</taxon>
        <taxon>Orientia</taxon>
    </lineage>
</organism>
<accession>A0A2U3QNF0</accession>
<evidence type="ECO:0000313" key="2">
    <source>
        <dbReference type="Proteomes" id="UP000244960"/>
    </source>
</evidence>
<dbReference type="EMBL" id="LS398547">
    <property type="protein sequence ID" value="SPR02469.1"/>
    <property type="molecule type" value="Genomic_DNA"/>
</dbReference>
<proteinExistence type="predicted"/>
<evidence type="ECO:0000313" key="1">
    <source>
        <dbReference type="EMBL" id="SPR02469.1"/>
    </source>
</evidence>
<dbReference type="AlphaFoldDB" id="A0A2U3QNF0"/>
<reference evidence="2" key="1">
    <citation type="submission" date="2018-03" db="EMBL/GenBank/DDBJ databases">
        <authorList>
            <person name="Batty M. E."/>
            <person name="Batty M E."/>
        </authorList>
    </citation>
    <scope>NUCLEOTIDE SEQUENCE [LARGE SCALE GENOMIC DNA]</scope>
</reference>